<dbReference type="AlphaFoldDB" id="A0A2W5ABU2"/>
<comment type="caution">
    <text evidence="2">The sequence shown here is derived from an EMBL/GenBank/DDBJ whole genome shotgun (WGS) entry which is preliminary data.</text>
</comment>
<dbReference type="Pfam" id="PF09835">
    <property type="entry name" value="DUF2062"/>
    <property type="match status" value="1"/>
</dbReference>
<evidence type="ECO:0000259" key="1">
    <source>
        <dbReference type="Pfam" id="PF09835"/>
    </source>
</evidence>
<evidence type="ECO:0000313" key="3">
    <source>
        <dbReference type="Proteomes" id="UP000249066"/>
    </source>
</evidence>
<gene>
    <name evidence="2" type="ORF">DI623_09000</name>
</gene>
<dbReference type="InterPro" id="IPR018639">
    <property type="entry name" value="DUF2062"/>
</dbReference>
<feature type="non-terminal residue" evidence="2">
    <location>
        <position position="51"/>
    </location>
</feature>
<reference evidence="2 3" key="1">
    <citation type="submission" date="2017-08" db="EMBL/GenBank/DDBJ databases">
        <title>Infants hospitalized years apart are colonized by the same room-sourced microbial strains.</title>
        <authorList>
            <person name="Brooks B."/>
            <person name="Olm M.R."/>
            <person name="Firek B.A."/>
            <person name="Baker R."/>
            <person name="Thomas B.C."/>
            <person name="Morowitz M.J."/>
            <person name="Banfield J.F."/>
        </authorList>
    </citation>
    <scope>NUCLEOTIDE SEQUENCE [LARGE SCALE GENOMIC DNA]</scope>
    <source>
        <strain evidence="2">S2_018_000_R2_101</strain>
    </source>
</reference>
<protein>
    <submittedName>
        <fullName evidence="2">DUF2062 domain-containing protein</fullName>
    </submittedName>
</protein>
<accession>A0A2W5ABU2</accession>
<evidence type="ECO:0000313" key="2">
    <source>
        <dbReference type="EMBL" id="PZO89819.1"/>
    </source>
</evidence>
<organism evidence="2 3">
    <name type="scientific">Sphingomonas sanxanigenens</name>
    <dbReference type="NCBI Taxonomy" id="397260"/>
    <lineage>
        <taxon>Bacteria</taxon>
        <taxon>Pseudomonadati</taxon>
        <taxon>Pseudomonadota</taxon>
        <taxon>Alphaproteobacteria</taxon>
        <taxon>Sphingomonadales</taxon>
        <taxon>Sphingomonadaceae</taxon>
        <taxon>Sphingomonas</taxon>
    </lineage>
</organism>
<feature type="domain" description="DUF2062" evidence="1">
    <location>
        <begin position="14"/>
        <end position="47"/>
    </location>
</feature>
<name>A0A2W5ABU2_9SPHN</name>
<proteinExistence type="predicted"/>
<sequence length="51" mass="5907">MLPTREELESNRWLRPVAHLLLRPALWRFTRRSVPRGVGLGLFVGILVMVP</sequence>
<dbReference type="EMBL" id="QFNN01000045">
    <property type="protein sequence ID" value="PZO89819.1"/>
    <property type="molecule type" value="Genomic_DNA"/>
</dbReference>
<dbReference type="Proteomes" id="UP000249066">
    <property type="component" value="Unassembled WGS sequence"/>
</dbReference>